<dbReference type="EMBL" id="AP019514">
    <property type="protein sequence ID" value="BBI61762.1"/>
    <property type="molecule type" value="Genomic_DNA"/>
</dbReference>
<sequence>MVKREAELQQTAIEKLDIRLQGQREQLTRYEEANKQWHVDQKAKAETVKKTPLI</sequence>
<dbReference type="KEGG" id="hsr:HSBAA_30680"/>
<reference evidence="1 2" key="1">
    <citation type="journal article" date="2019" name="Microbiol. Resour. Announc.">
        <title>Complete Genome Sequence of Halomonas sulfidaeris Strain Esulfide1 Isolated from a Metal Sulfide Rock at a Depth of 2,200 Meters, Obtained Using Nanopore Sequencing.</title>
        <authorList>
            <person name="Saito M."/>
            <person name="Nishigata A."/>
            <person name="Galipon J."/>
            <person name="Arakawa K."/>
        </authorList>
    </citation>
    <scope>NUCLEOTIDE SEQUENCE [LARGE SCALE GENOMIC DNA]</scope>
    <source>
        <strain evidence="1 2">ATCC BAA-803</strain>
    </source>
</reference>
<dbReference type="AlphaFoldDB" id="A0A455U6L2"/>
<proteinExistence type="predicted"/>
<evidence type="ECO:0000313" key="2">
    <source>
        <dbReference type="Proteomes" id="UP000320231"/>
    </source>
</evidence>
<dbReference type="Proteomes" id="UP000320231">
    <property type="component" value="Chromosome"/>
</dbReference>
<accession>A0A455U6L2</accession>
<name>A0A455U6L2_9GAMM</name>
<gene>
    <name evidence="1" type="ORF">HSBAA_30680</name>
</gene>
<protein>
    <submittedName>
        <fullName evidence="1">Uncharacterized protein</fullName>
    </submittedName>
</protein>
<evidence type="ECO:0000313" key="1">
    <source>
        <dbReference type="EMBL" id="BBI61762.1"/>
    </source>
</evidence>
<organism evidence="1 2">
    <name type="scientific">Vreelandella sulfidaeris</name>
    <dbReference type="NCBI Taxonomy" id="115553"/>
    <lineage>
        <taxon>Bacteria</taxon>
        <taxon>Pseudomonadati</taxon>
        <taxon>Pseudomonadota</taxon>
        <taxon>Gammaproteobacteria</taxon>
        <taxon>Oceanospirillales</taxon>
        <taxon>Halomonadaceae</taxon>
        <taxon>Vreelandella</taxon>
    </lineage>
</organism>